<dbReference type="InterPro" id="IPR056146">
    <property type="entry name" value="DUF7729"/>
</dbReference>
<feature type="transmembrane region" description="Helical" evidence="2">
    <location>
        <begin position="52"/>
        <end position="72"/>
    </location>
</feature>
<keyword evidence="2" id="KW-1133">Transmembrane helix</keyword>
<organism evidence="4 5">
    <name type="scientific">Exserohilum turcicum (strain 28A)</name>
    <name type="common">Northern leaf blight fungus</name>
    <name type="synonym">Setosphaeria turcica</name>
    <dbReference type="NCBI Taxonomy" id="671987"/>
    <lineage>
        <taxon>Eukaryota</taxon>
        <taxon>Fungi</taxon>
        <taxon>Dikarya</taxon>
        <taxon>Ascomycota</taxon>
        <taxon>Pezizomycotina</taxon>
        <taxon>Dothideomycetes</taxon>
        <taxon>Pleosporomycetidae</taxon>
        <taxon>Pleosporales</taxon>
        <taxon>Pleosporineae</taxon>
        <taxon>Pleosporaceae</taxon>
        <taxon>Exserohilum</taxon>
    </lineage>
</organism>
<accession>R0I7K4</accession>
<reference evidence="4 5" key="2">
    <citation type="journal article" date="2013" name="PLoS Genet.">
        <title>Comparative genome structure, secondary metabolite, and effector coding capacity across Cochliobolus pathogens.</title>
        <authorList>
            <person name="Condon B.J."/>
            <person name="Leng Y."/>
            <person name="Wu D."/>
            <person name="Bushley K.E."/>
            <person name="Ohm R.A."/>
            <person name="Otillar R."/>
            <person name="Martin J."/>
            <person name="Schackwitz W."/>
            <person name="Grimwood J."/>
            <person name="MohdZainudin N."/>
            <person name="Xue C."/>
            <person name="Wang R."/>
            <person name="Manning V.A."/>
            <person name="Dhillon B."/>
            <person name="Tu Z.J."/>
            <person name="Steffenson B.J."/>
            <person name="Salamov A."/>
            <person name="Sun H."/>
            <person name="Lowry S."/>
            <person name="LaButti K."/>
            <person name="Han J."/>
            <person name="Copeland A."/>
            <person name="Lindquist E."/>
            <person name="Barry K."/>
            <person name="Schmutz J."/>
            <person name="Baker S.E."/>
            <person name="Ciuffetti L.M."/>
            <person name="Grigoriev I.V."/>
            <person name="Zhong S."/>
            <person name="Turgeon B.G."/>
        </authorList>
    </citation>
    <scope>NUCLEOTIDE SEQUENCE [LARGE SCALE GENOMIC DNA]</scope>
    <source>
        <strain evidence="5">28A</strain>
    </source>
</reference>
<evidence type="ECO:0000256" key="1">
    <source>
        <dbReference type="SAM" id="MobiDB-lite"/>
    </source>
</evidence>
<dbReference type="PANTHER" id="PTHR39460">
    <property type="entry name" value="EXPRESSED PROTEIN"/>
    <property type="match status" value="1"/>
</dbReference>
<feature type="transmembrane region" description="Helical" evidence="2">
    <location>
        <begin position="366"/>
        <end position="383"/>
    </location>
</feature>
<dbReference type="GeneID" id="19395910"/>
<dbReference type="PANTHER" id="PTHR39460:SF1">
    <property type="entry name" value="C6 TRANSCRIPTION FACTOR"/>
    <property type="match status" value="1"/>
</dbReference>
<keyword evidence="2" id="KW-0472">Membrane</keyword>
<evidence type="ECO:0000313" key="4">
    <source>
        <dbReference type="EMBL" id="EOA81441.1"/>
    </source>
</evidence>
<protein>
    <recommendedName>
        <fullName evidence="3">DUF7729 domain-containing protein</fullName>
    </recommendedName>
</protein>
<dbReference type="HOGENOM" id="CLU_042319_3_0_1"/>
<evidence type="ECO:0000313" key="5">
    <source>
        <dbReference type="Proteomes" id="UP000016935"/>
    </source>
</evidence>
<proteinExistence type="predicted"/>
<keyword evidence="5" id="KW-1185">Reference proteome</keyword>
<reference evidence="4 5" key="1">
    <citation type="journal article" date="2012" name="PLoS Pathog.">
        <title>Diverse lifestyles and strategies of plant pathogenesis encoded in the genomes of eighteen Dothideomycetes fungi.</title>
        <authorList>
            <person name="Ohm R.A."/>
            <person name="Feau N."/>
            <person name="Henrissat B."/>
            <person name="Schoch C.L."/>
            <person name="Horwitz B.A."/>
            <person name="Barry K.W."/>
            <person name="Condon B.J."/>
            <person name="Copeland A.C."/>
            <person name="Dhillon B."/>
            <person name="Glaser F."/>
            <person name="Hesse C.N."/>
            <person name="Kosti I."/>
            <person name="LaButti K."/>
            <person name="Lindquist E.A."/>
            <person name="Lucas S."/>
            <person name="Salamov A.A."/>
            <person name="Bradshaw R.E."/>
            <person name="Ciuffetti L."/>
            <person name="Hamelin R.C."/>
            <person name="Kema G.H.J."/>
            <person name="Lawrence C."/>
            <person name="Scott J.A."/>
            <person name="Spatafora J.W."/>
            <person name="Turgeon B.G."/>
            <person name="de Wit P.J.G.M."/>
            <person name="Zhong S."/>
            <person name="Goodwin S.B."/>
            <person name="Grigoriev I.V."/>
        </authorList>
    </citation>
    <scope>NUCLEOTIDE SEQUENCE [LARGE SCALE GENOMIC DNA]</scope>
    <source>
        <strain evidence="5">28A</strain>
    </source>
</reference>
<evidence type="ECO:0000259" key="3">
    <source>
        <dbReference type="Pfam" id="PF24855"/>
    </source>
</evidence>
<dbReference type="EMBL" id="KB908866">
    <property type="protein sequence ID" value="EOA81441.1"/>
    <property type="molecule type" value="Genomic_DNA"/>
</dbReference>
<dbReference type="Pfam" id="PF24855">
    <property type="entry name" value="DUF7729"/>
    <property type="match status" value="1"/>
</dbReference>
<dbReference type="AlphaFoldDB" id="R0I7K4"/>
<feature type="region of interest" description="Disordered" evidence="1">
    <location>
        <begin position="101"/>
        <end position="143"/>
    </location>
</feature>
<sequence>MDAHHIINPSESLATVSHHRPLPTLIRQHENRSCCVSLYWRVSPRLGSSFRALLLFLVAFLSCNSLAAPVFVAGAHGDRPVLLVEDDLAWTGSALRLDLSPPPTVPQLMPPLQRDDDDDDDDTTHIHNAPPLKRALDTDPSNAGSGDFSIPTAFDSGLSNNFTNSCAKFLNSMRQQNDFKNCHPFSLLMQTSSGFFDASKSTLRITQTLDATCGVNATQCQTVMNKYALQMLSPSACPTDYAGDNPTVLGTYNGLIAYMPAYQASCLHDDQGNYCFANAVSNITSPGDAYPFYLPIGQQLPGGSRPTCNSCLRQEMGVFASYSTNTTQPISKTYTSAAQQIAIACGSNFIDVKAAPAKSAASATSAPLTPTITLILMFLLFLFQ</sequence>
<dbReference type="Proteomes" id="UP000016935">
    <property type="component" value="Unassembled WGS sequence"/>
</dbReference>
<keyword evidence="2" id="KW-0812">Transmembrane</keyword>
<gene>
    <name evidence="4" type="ORF">SETTUDRAFT_123169</name>
</gene>
<name>R0I7K4_EXST2</name>
<dbReference type="OrthoDB" id="2564812at2759"/>
<feature type="domain" description="DUF7729" evidence="3">
    <location>
        <begin position="150"/>
        <end position="352"/>
    </location>
</feature>
<dbReference type="RefSeq" id="XP_008030905.1">
    <property type="nucleotide sequence ID" value="XM_008032714.1"/>
</dbReference>
<dbReference type="eggNOG" id="ENOG502S3AD">
    <property type="taxonomic scope" value="Eukaryota"/>
</dbReference>
<evidence type="ECO:0000256" key="2">
    <source>
        <dbReference type="SAM" id="Phobius"/>
    </source>
</evidence>